<comment type="caution">
    <text evidence="2">The sequence shown here is derived from an EMBL/GenBank/DDBJ whole genome shotgun (WGS) entry which is preliminary data.</text>
</comment>
<feature type="region of interest" description="Disordered" evidence="1">
    <location>
        <begin position="26"/>
        <end position="84"/>
    </location>
</feature>
<protein>
    <submittedName>
        <fullName evidence="2">Uncharacterized protein</fullName>
    </submittedName>
</protein>
<name>A0A918AVX5_9ACTN</name>
<reference evidence="2" key="1">
    <citation type="journal article" date="2014" name="Int. J. Syst. Evol. Microbiol.">
        <title>Complete genome sequence of Corynebacterium casei LMG S-19264T (=DSM 44701T), isolated from a smear-ripened cheese.</title>
        <authorList>
            <consortium name="US DOE Joint Genome Institute (JGI-PGF)"/>
            <person name="Walter F."/>
            <person name="Albersmeier A."/>
            <person name="Kalinowski J."/>
            <person name="Ruckert C."/>
        </authorList>
    </citation>
    <scope>NUCLEOTIDE SEQUENCE</scope>
    <source>
        <strain evidence="2">JCM 4335</strain>
    </source>
</reference>
<organism evidence="2 3">
    <name type="scientific">Streptomyces roseolilacinus</name>
    <dbReference type="NCBI Taxonomy" id="66904"/>
    <lineage>
        <taxon>Bacteria</taxon>
        <taxon>Bacillati</taxon>
        <taxon>Actinomycetota</taxon>
        <taxon>Actinomycetes</taxon>
        <taxon>Kitasatosporales</taxon>
        <taxon>Streptomycetaceae</taxon>
        <taxon>Streptomyces</taxon>
    </lineage>
</organism>
<proteinExistence type="predicted"/>
<evidence type="ECO:0000256" key="1">
    <source>
        <dbReference type="SAM" id="MobiDB-lite"/>
    </source>
</evidence>
<dbReference type="AlphaFoldDB" id="A0A918AVX5"/>
<evidence type="ECO:0000313" key="2">
    <source>
        <dbReference type="EMBL" id="GGP90721.1"/>
    </source>
</evidence>
<keyword evidence="3" id="KW-1185">Reference proteome</keyword>
<reference evidence="2" key="2">
    <citation type="submission" date="2020-09" db="EMBL/GenBank/DDBJ databases">
        <authorList>
            <person name="Sun Q."/>
            <person name="Ohkuma M."/>
        </authorList>
    </citation>
    <scope>NUCLEOTIDE SEQUENCE</scope>
    <source>
        <strain evidence="2">JCM 4335</strain>
    </source>
</reference>
<dbReference type="EMBL" id="BMSV01000001">
    <property type="protein sequence ID" value="GGP90721.1"/>
    <property type="molecule type" value="Genomic_DNA"/>
</dbReference>
<dbReference type="Proteomes" id="UP000654123">
    <property type="component" value="Unassembled WGS sequence"/>
</dbReference>
<evidence type="ECO:0000313" key="3">
    <source>
        <dbReference type="Proteomes" id="UP000654123"/>
    </source>
</evidence>
<gene>
    <name evidence="2" type="ORF">GCM10010249_05910</name>
</gene>
<accession>A0A918AVX5</accession>
<sequence>MGRSLIPAIPPPVSQVRLFRHNGHGRYGVCGSDRHRVTGTRTGTSDYDQYRSPRHLASGPAPSVLPQAARPPPVTAPHHSTEGK</sequence>